<dbReference type="EMBL" id="LT554937">
    <property type="protein sequence ID" value="SAM08922.1"/>
    <property type="molecule type" value="Genomic_DNA"/>
</dbReference>
<dbReference type="SUPFAM" id="SSF50978">
    <property type="entry name" value="WD40 repeat-like"/>
    <property type="match status" value="1"/>
</dbReference>
<dbReference type="Proteomes" id="UP000078561">
    <property type="component" value="Unassembled WGS sequence"/>
</dbReference>
<dbReference type="OMA" id="WIIAGYE"/>
<reference evidence="4" key="1">
    <citation type="submission" date="2016-04" db="EMBL/GenBank/DDBJ databases">
        <authorList>
            <person name="Evans L.H."/>
            <person name="Alamgir A."/>
            <person name="Owens N."/>
            <person name="Weber N.D."/>
            <person name="Virtaneva K."/>
            <person name="Barbian K."/>
            <person name="Babar A."/>
            <person name="Rosenke K."/>
        </authorList>
    </citation>
    <scope>NUCLEOTIDE SEQUENCE [LARGE SCALE GENOMIC DNA]</scope>
    <source>
        <strain evidence="4">CBS 101.48</strain>
    </source>
</reference>
<evidence type="ECO:0000313" key="4">
    <source>
        <dbReference type="EMBL" id="SAM08922.1"/>
    </source>
</evidence>
<keyword evidence="1 3" id="KW-0853">WD repeat</keyword>
<evidence type="ECO:0000256" key="2">
    <source>
        <dbReference type="ARBA" id="ARBA00022737"/>
    </source>
</evidence>
<dbReference type="Pfam" id="PF00400">
    <property type="entry name" value="WD40"/>
    <property type="match status" value="1"/>
</dbReference>
<dbReference type="InterPro" id="IPR001680">
    <property type="entry name" value="WD40_rpt"/>
</dbReference>
<feature type="repeat" description="WD" evidence="3">
    <location>
        <begin position="12"/>
        <end position="53"/>
    </location>
</feature>
<accession>A0A168STR4</accession>
<dbReference type="PANTHER" id="PTHR22847">
    <property type="entry name" value="WD40 REPEAT PROTEIN"/>
    <property type="match status" value="1"/>
</dbReference>
<dbReference type="OrthoDB" id="7668193at2759"/>
<dbReference type="PROSITE" id="PS50082">
    <property type="entry name" value="WD_REPEATS_2"/>
    <property type="match status" value="1"/>
</dbReference>
<evidence type="ECO:0000256" key="3">
    <source>
        <dbReference type="PROSITE-ProRule" id="PRU00221"/>
    </source>
</evidence>
<dbReference type="InterPro" id="IPR036322">
    <property type="entry name" value="WD40_repeat_dom_sf"/>
</dbReference>
<dbReference type="AlphaFoldDB" id="A0A168STR4"/>
<evidence type="ECO:0000256" key="1">
    <source>
        <dbReference type="ARBA" id="ARBA00022574"/>
    </source>
</evidence>
<sequence length="213" mass="24541">MQRLPPQADYIFRGHQDDVNCVRFFNSDKYIASCDAGGTVIVWLFQTRRPVFQWKAHTASCLCVHVYNQDKLVSQGRDDRIYVWHLDFATDQSPQVVYTLPYYSLNFCQLSLYQTKVDRTLICFPSKGDTPLVDIYDLTDQRWVVQSIGDQDNAKRRLCMTVQFLPCDNDDVVHLLVGYESGDAALWQCHLGSTETTLLWQAHLHDKPGKSTP</sequence>
<dbReference type="InterPro" id="IPR015943">
    <property type="entry name" value="WD40/YVTN_repeat-like_dom_sf"/>
</dbReference>
<gene>
    <name evidence="4" type="primary">ABSGL_14588.1 scaffold 14663</name>
</gene>
<dbReference type="STRING" id="4829.A0A168STR4"/>
<dbReference type="FunCoup" id="A0A168STR4">
    <property type="interactions" value="224"/>
</dbReference>
<dbReference type="GO" id="GO:1990234">
    <property type="term" value="C:transferase complex"/>
    <property type="evidence" value="ECO:0007669"/>
    <property type="project" value="UniProtKB-ARBA"/>
</dbReference>
<dbReference type="SMART" id="SM00320">
    <property type="entry name" value="WD40"/>
    <property type="match status" value="2"/>
</dbReference>
<keyword evidence="2" id="KW-0677">Repeat</keyword>
<organism evidence="4">
    <name type="scientific">Absidia glauca</name>
    <name type="common">Pin mould</name>
    <dbReference type="NCBI Taxonomy" id="4829"/>
    <lineage>
        <taxon>Eukaryota</taxon>
        <taxon>Fungi</taxon>
        <taxon>Fungi incertae sedis</taxon>
        <taxon>Mucoromycota</taxon>
        <taxon>Mucoromycotina</taxon>
        <taxon>Mucoromycetes</taxon>
        <taxon>Mucorales</taxon>
        <taxon>Cunninghamellaceae</taxon>
        <taxon>Absidia</taxon>
    </lineage>
</organism>
<evidence type="ECO:0000313" key="5">
    <source>
        <dbReference type="Proteomes" id="UP000078561"/>
    </source>
</evidence>
<dbReference type="PANTHER" id="PTHR22847:SF637">
    <property type="entry name" value="WD REPEAT DOMAIN 5B"/>
    <property type="match status" value="1"/>
</dbReference>
<dbReference type="Gene3D" id="2.130.10.10">
    <property type="entry name" value="YVTN repeat-like/Quinoprotein amine dehydrogenase"/>
    <property type="match status" value="1"/>
</dbReference>
<name>A0A168STR4_ABSGL</name>
<dbReference type="InParanoid" id="A0A168STR4"/>
<keyword evidence="5" id="KW-1185">Reference proteome</keyword>
<proteinExistence type="predicted"/>
<protein>
    <submittedName>
        <fullName evidence="4">Uncharacterized protein</fullName>
    </submittedName>
</protein>